<evidence type="ECO:0000256" key="1">
    <source>
        <dbReference type="ARBA" id="ARBA00022490"/>
    </source>
</evidence>
<accession>A0A0K0D8E5</accession>
<keyword evidence="2" id="KW-1185">Reference proteome</keyword>
<dbReference type="Gene3D" id="3.90.70.10">
    <property type="entry name" value="Cysteine proteinases"/>
    <property type="match status" value="1"/>
</dbReference>
<dbReference type="PANTHER" id="PTHR11830">
    <property type="entry name" value="40S RIBOSOMAL PROTEIN S3A"/>
    <property type="match status" value="1"/>
</dbReference>
<sequence length="110" mass="12699">MERLAIKFLSEWRDTLHLIGPLRTDFGSVDSGVESSKCEPCLTTDDLIGRMKGIQGHRNSCYLDATLYAMFVQSTAFDRLLERPANKDDIPQYREFQRLLATEVVYPLRR</sequence>
<dbReference type="WBParaSite" id="ACAC_0000634001-mRNA-1">
    <property type="protein sequence ID" value="ACAC_0000634001-mRNA-1"/>
    <property type="gene ID" value="ACAC_0000634001"/>
</dbReference>
<reference evidence="3" key="2">
    <citation type="submission" date="2017-02" db="UniProtKB">
        <authorList>
            <consortium name="WormBaseParasite"/>
        </authorList>
    </citation>
    <scope>IDENTIFICATION</scope>
</reference>
<dbReference type="AlphaFoldDB" id="A0A0K0D8E5"/>
<dbReference type="STRING" id="6313.A0A0K0D8E5"/>
<evidence type="ECO:0000313" key="3">
    <source>
        <dbReference type="WBParaSite" id="ACAC_0000634001-mRNA-1"/>
    </source>
</evidence>
<evidence type="ECO:0000313" key="2">
    <source>
        <dbReference type="Proteomes" id="UP000035642"/>
    </source>
</evidence>
<proteinExistence type="predicted"/>
<organism evidence="2 3">
    <name type="scientific">Angiostrongylus cantonensis</name>
    <name type="common">Rat lungworm</name>
    <dbReference type="NCBI Taxonomy" id="6313"/>
    <lineage>
        <taxon>Eukaryota</taxon>
        <taxon>Metazoa</taxon>
        <taxon>Ecdysozoa</taxon>
        <taxon>Nematoda</taxon>
        <taxon>Chromadorea</taxon>
        <taxon>Rhabditida</taxon>
        <taxon>Rhabditina</taxon>
        <taxon>Rhabditomorpha</taxon>
        <taxon>Strongyloidea</taxon>
        <taxon>Metastrongylidae</taxon>
        <taxon>Angiostrongylus</taxon>
    </lineage>
</organism>
<reference evidence="2" key="1">
    <citation type="submission" date="2012-09" db="EMBL/GenBank/DDBJ databases">
        <authorList>
            <person name="Martin A.A."/>
        </authorList>
    </citation>
    <scope>NUCLEOTIDE SEQUENCE</scope>
</reference>
<protein>
    <submittedName>
        <fullName evidence="3">USP domain-containing protein</fullName>
    </submittedName>
</protein>
<dbReference type="Proteomes" id="UP000035642">
    <property type="component" value="Unassembled WGS sequence"/>
</dbReference>
<name>A0A0K0D8E5_ANGCA</name>
<keyword evidence="1" id="KW-0963">Cytoplasm</keyword>